<comment type="caution">
    <text evidence="6">The sequence shown here is derived from an EMBL/GenBank/DDBJ whole genome shotgun (WGS) entry which is preliminary data.</text>
</comment>
<dbReference type="Proteomes" id="UP000282311">
    <property type="component" value="Unassembled WGS sequence"/>
</dbReference>
<gene>
    <name evidence="6" type="ORF">D7M11_18505</name>
</gene>
<dbReference type="GO" id="GO:0005737">
    <property type="term" value="C:cytoplasm"/>
    <property type="evidence" value="ECO:0007669"/>
    <property type="project" value="TreeGrafter"/>
</dbReference>
<dbReference type="SMART" id="SM00421">
    <property type="entry name" value="HTH_LUXR"/>
    <property type="match status" value="1"/>
</dbReference>
<dbReference type="Pfam" id="PF13191">
    <property type="entry name" value="AAA_16"/>
    <property type="match status" value="1"/>
</dbReference>
<dbReference type="InterPro" id="IPR036388">
    <property type="entry name" value="WH-like_DNA-bd_sf"/>
</dbReference>
<dbReference type="EMBL" id="RBAH01000013">
    <property type="protein sequence ID" value="RKN81971.1"/>
    <property type="molecule type" value="Genomic_DNA"/>
</dbReference>
<proteinExistence type="predicted"/>
<organism evidence="6 7">
    <name type="scientific">Paenibacillus ginsengarvi</name>
    <dbReference type="NCBI Taxonomy" id="400777"/>
    <lineage>
        <taxon>Bacteria</taxon>
        <taxon>Bacillati</taxon>
        <taxon>Bacillota</taxon>
        <taxon>Bacilli</taxon>
        <taxon>Bacillales</taxon>
        <taxon>Paenibacillaceae</taxon>
        <taxon>Paenibacillus</taxon>
    </lineage>
</organism>
<dbReference type="OrthoDB" id="190810at2"/>
<dbReference type="GO" id="GO:0006355">
    <property type="term" value="P:regulation of DNA-templated transcription"/>
    <property type="evidence" value="ECO:0007669"/>
    <property type="project" value="InterPro"/>
</dbReference>
<dbReference type="PANTHER" id="PTHR16305:SF28">
    <property type="entry name" value="GUANYLATE CYCLASE DOMAIN-CONTAINING PROTEIN"/>
    <property type="match status" value="1"/>
</dbReference>
<dbReference type="GO" id="GO:0003677">
    <property type="term" value="F:DNA binding"/>
    <property type="evidence" value="ECO:0007669"/>
    <property type="project" value="InterPro"/>
</dbReference>
<evidence type="ECO:0000256" key="2">
    <source>
        <dbReference type="ARBA" id="ARBA00022840"/>
    </source>
</evidence>
<dbReference type="CDD" id="cd06170">
    <property type="entry name" value="LuxR_C_like"/>
    <property type="match status" value="1"/>
</dbReference>
<keyword evidence="7" id="KW-1185">Reference proteome</keyword>
<dbReference type="Pfam" id="PF00196">
    <property type="entry name" value="GerE"/>
    <property type="match status" value="1"/>
</dbReference>
<feature type="domain" description="HTH luxR-type" evidence="5">
    <location>
        <begin position="915"/>
        <end position="980"/>
    </location>
</feature>
<evidence type="ECO:0000256" key="4">
    <source>
        <dbReference type="ARBA" id="ARBA00023163"/>
    </source>
</evidence>
<dbReference type="InterPro" id="IPR041664">
    <property type="entry name" value="AAA_16"/>
</dbReference>
<dbReference type="SUPFAM" id="SSF52540">
    <property type="entry name" value="P-loop containing nucleoside triphosphate hydrolases"/>
    <property type="match status" value="1"/>
</dbReference>
<dbReference type="Gene3D" id="1.25.40.10">
    <property type="entry name" value="Tetratricopeptide repeat domain"/>
    <property type="match status" value="1"/>
</dbReference>
<evidence type="ECO:0000259" key="5">
    <source>
        <dbReference type="PROSITE" id="PS50043"/>
    </source>
</evidence>
<name>A0A3B0CAP8_9BACL</name>
<dbReference type="AlphaFoldDB" id="A0A3B0CAP8"/>
<dbReference type="SMART" id="SM00028">
    <property type="entry name" value="TPR"/>
    <property type="match status" value="2"/>
</dbReference>
<dbReference type="PRINTS" id="PR00038">
    <property type="entry name" value="HTHLUXR"/>
</dbReference>
<dbReference type="InterPro" id="IPR011990">
    <property type="entry name" value="TPR-like_helical_dom_sf"/>
</dbReference>
<evidence type="ECO:0000313" key="7">
    <source>
        <dbReference type="Proteomes" id="UP000282311"/>
    </source>
</evidence>
<dbReference type="InterPro" id="IPR000792">
    <property type="entry name" value="Tscrpt_reg_LuxR_C"/>
</dbReference>
<keyword evidence="2" id="KW-0067">ATP-binding</keyword>
<sequence length="980" mass="111739">MTLKQAQMVEREKHINQIPAIIANLADGKGAIVAIMGEPGIGKTRLSQEIMHIAEEQRFQILHGRSYSVAKDTAYTPIIEMVQQHFRRTDPKKVAAWTKDLPDLGKLFRRLQLPDSPKVGDPALEKTRLFESLACLVERMAEDQPLLIVQEDLHFADPASLDFLHYLSRGMGSFPLILAVTIDTFELADNDHVKGLIQSLRKEDWFQQFHLTRLSEQGVIRLLADRLGEPLPDGLIPIVMNHTEGVPLFIDELLHSLLETGKLSKQGGVWIFTGHSIDTIPYRMKELMKDRIQRFHSEDQKVLLYASIAKRTISHPILHRLSQMEEDVFLAAIQRLKASGLMYEEIEQMDVYYGIYHALVGEVVIEEFPIMLRRRAYRSFIKALEESGYEDTEYLAHLYDGAGPDVGPERTLDVFLKEADRAFHVYAYASAAKYYKLAYQLLQNHKADAEGGSRVPRLLKRLGEAHNMLGERNEAKRYCLEAIGAYAKNDCQMEIARLHGLLSVIYWESGHIEQSVQHLENGLAIARRQPDSLEVRYELLHRSLIFLSRLKRPKEYCDVYEEIQTVHRLIGTPQAAVQAKVAEIDYWTSCVYKDNYNPGKVERLIEDLVKSEAEDETLFRGCFLSAINFTFCGQHELSKTYSQKALETAKRIRIAEYEIRSYWIQVQADLLSGHWKQAMTKVDLSMSKARRVDVGRPLMYAHITKASVYAWMGHYVTAECCFDDMRSSVPDVPVKDGHIMDMMAPIEMMIALGTGKAEDYYASKNRIRPYFVTFPWLNLALWGEIQLAAGDRSEAMKTAEELLVGKKAENLYAWALGRRLCSKLEAACGNRKASLLYITEAANDFKLLKMPLDYGRSLLLHVGLLIDSDPDEAKQRLLECMELFEHFESEQDFMATQALMKKLGLRLPKPAAASVSRKETELSKREMEVARLVAEGLSNNEIAEALIISPRTVSTHLEKIYRRLGINSRASLVKYLMESS</sequence>
<dbReference type="InterPro" id="IPR027417">
    <property type="entry name" value="P-loop_NTPase"/>
</dbReference>
<dbReference type="GO" id="GO:0005524">
    <property type="term" value="F:ATP binding"/>
    <property type="evidence" value="ECO:0007669"/>
    <property type="project" value="UniProtKB-KW"/>
</dbReference>
<keyword evidence="1" id="KW-0547">Nucleotide-binding</keyword>
<dbReference type="GO" id="GO:0004016">
    <property type="term" value="F:adenylate cyclase activity"/>
    <property type="evidence" value="ECO:0007669"/>
    <property type="project" value="TreeGrafter"/>
</dbReference>
<dbReference type="InterPro" id="IPR019734">
    <property type="entry name" value="TPR_rpt"/>
</dbReference>
<keyword evidence="4" id="KW-0804">Transcription</keyword>
<protein>
    <submittedName>
        <fullName evidence="6">Helix-turn-helix transcriptional regulator</fullName>
    </submittedName>
</protein>
<dbReference type="SUPFAM" id="SSF48452">
    <property type="entry name" value="TPR-like"/>
    <property type="match status" value="1"/>
</dbReference>
<dbReference type="PROSITE" id="PS50043">
    <property type="entry name" value="HTH_LUXR_2"/>
    <property type="match status" value="1"/>
</dbReference>
<dbReference type="SUPFAM" id="SSF46894">
    <property type="entry name" value="C-terminal effector domain of the bipartite response regulators"/>
    <property type="match status" value="1"/>
</dbReference>
<dbReference type="PANTHER" id="PTHR16305">
    <property type="entry name" value="TESTICULAR SOLUBLE ADENYLYL CYCLASE"/>
    <property type="match status" value="1"/>
</dbReference>
<dbReference type="InterPro" id="IPR016032">
    <property type="entry name" value="Sig_transdc_resp-reg_C-effctor"/>
</dbReference>
<accession>A0A3B0CAP8</accession>
<evidence type="ECO:0000256" key="1">
    <source>
        <dbReference type="ARBA" id="ARBA00022741"/>
    </source>
</evidence>
<dbReference type="Gene3D" id="1.10.10.10">
    <property type="entry name" value="Winged helix-like DNA-binding domain superfamily/Winged helix DNA-binding domain"/>
    <property type="match status" value="1"/>
</dbReference>
<evidence type="ECO:0000256" key="3">
    <source>
        <dbReference type="ARBA" id="ARBA00023015"/>
    </source>
</evidence>
<evidence type="ECO:0000313" key="6">
    <source>
        <dbReference type="EMBL" id="RKN81971.1"/>
    </source>
</evidence>
<reference evidence="6 7" key="1">
    <citation type="journal article" date="2007" name="Int. J. Syst. Evol. Microbiol.">
        <title>Paenibacillus ginsengarvi sp. nov., isolated from soil from ginseng cultivation.</title>
        <authorList>
            <person name="Yoon M.H."/>
            <person name="Ten L.N."/>
            <person name="Im W.T."/>
        </authorList>
    </citation>
    <scope>NUCLEOTIDE SEQUENCE [LARGE SCALE GENOMIC DNA]</scope>
    <source>
        <strain evidence="6 7">KCTC 13059</strain>
    </source>
</reference>
<dbReference type="Gene3D" id="3.40.50.300">
    <property type="entry name" value="P-loop containing nucleotide triphosphate hydrolases"/>
    <property type="match status" value="1"/>
</dbReference>
<keyword evidence="3" id="KW-0805">Transcription regulation</keyword>